<evidence type="ECO:0000256" key="1">
    <source>
        <dbReference type="PROSITE-ProRule" id="PRU00047"/>
    </source>
</evidence>
<comment type="caution">
    <text evidence="3">The sequence shown here is derived from an EMBL/GenBank/DDBJ whole genome shotgun (WGS) entry which is preliminary data.</text>
</comment>
<keyword evidence="4" id="KW-1185">Reference proteome</keyword>
<evidence type="ECO:0000259" key="2">
    <source>
        <dbReference type="PROSITE" id="PS50158"/>
    </source>
</evidence>
<dbReference type="InterPro" id="IPR036875">
    <property type="entry name" value="Znf_CCHC_sf"/>
</dbReference>
<evidence type="ECO:0000313" key="4">
    <source>
        <dbReference type="Proteomes" id="UP001630127"/>
    </source>
</evidence>
<dbReference type="Pfam" id="PF00098">
    <property type="entry name" value="zf-CCHC"/>
    <property type="match status" value="1"/>
</dbReference>
<organism evidence="3 4">
    <name type="scientific">Cinchona calisaya</name>
    <dbReference type="NCBI Taxonomy" id="153742"/>
    <lineage>
        <taxon>Eukaryota</taxon>
        <taxon>Viridiplantae</taxon>
        <taxon>Streptophyta</taxon>
        <taxon>Embryophyta</taxon>
        <taxon>Tracheophyta</taxon>
        <taxon>Spermatophyta</taxon>
        <taxon>Magnoliopsida</taxon>
        <taxon>eudicotyledons</taxon>
        <taxon>Gunneridae</taxon>
        <taxon>Pentapetalae</taxon>
        <taxon>asterids</taxon>
        <taxon>lamiids</taxon>
        <taxon>Gentianales</taxon>
        <taxon>Rubiaceae</taxon>
        <taxon>Cinchonoideae</taxon>
        <taxon>Cinchoneae</taxon>
        <taxon>Cinchona</taxon>
    </lineage>
</organism>
<dbReference type="EMBL" id="JBJUIK010000010">
    <property type="protein sequence ID" value="KAL3516099.1"/>
    <property type="molecule type" value="Genomic_DNA"/>
</dbReference>
<reference evidence="3 4" key="1">
    <citation type="submission" date="2024-11" db="EMBL/GenBank/DDBJ databases">
        <title>A near-complete genome assembly of Cinchona calisaya.</title>
        <authorList>
            <person name="Lian D.C."/>
            <person name="Zhao X.W."/>
            <person name="Wei L."/>
        </authorList>
    </citation>
    <scope>NUCLEOTIDE SEQUENCE [LARGE SCALE GENOMIC DNA]</scope>
    <source>
        <tissue evidence="3">Nenye</tissue>
    </source>
</reference>
<keyword evidence="1" id="KW-0863">Zinc-finger</keyword>
<dbReference type="Proteomes" id="UP001630127">
    <property type="component" value="Unassembled WGS sequence"/>
</dbReference>
<keyword evidence="1" id="KW-0862">Zinc</keyword>
<accession>A0ABD2ZAY6</accession>
<dbReference type="InterPro" id="IPR001878">
    <property type="entry name" value="Znf_CCHC"/>
</dbReference>
<evidence type="ECO:0000313" key="3">
    <source>
        <dbReference type="EMBL" id="KAL3516099.1"/>
    </source>
</evidence>
<dbReference type="AlphaFoldDB" id="A0ABD2ZAY6"/>
<dbReference type="PROSITE" id="PS50158">
    <property type="entry name" value="ZF_CCHC"/>
    <property type="match status" value="1"/>
</dbReference>
<name>A0ABD2ZAY6_9GENT</name>
<dbReference type="SUPFAM" id="SSF57756">
    <property type="entry name" value="Retrovirus zinc finger-like domains"/>
    <property type="match status" value="1"/>
</dbReference>
<protein>
    <recommendedName>
        <fullName evidence="2">CCHC-type domain-containing protein</fullName>
    </recommendedName>
</protein>
<feature type="domain" description="CCHC-type" evidence="2">
    <location>
        <begin position="64"/>
        <end position="79"/>
    </location>
</feature>
<sequence>MSVEDLILRLRIEKDNKMSERKASPSSFYAKANMVEQVEKSHKKNHKKKHAMKGKGIAKKFKGKCYSCNKVGHLAEDCKIVSKHGKSKKGSVVHVTERLETIPTETNEYHVFELPGNRNSLDRS</sequence>
<proteinExistence type="predicted"/>
<dbReference type="SMART" id="SM00343">
    <property type="entry name" value="ZnF_C2HC"/>
    <property type="match status" value="1"/>
</dbReference>
<gene>
    <name evidence="3" type="ORF">ACH5RR_023001</name>
</gene>
<dbReference type="GO" id="GO:0008270">
    <property type="term" value="F:zinc ion binding"/>
    <property type="evidence" value="ECO:0007669"/>
    <property type="project" value="UniProtKB-KW"/>
</dbReference>
<keyword evidence="1" id="KW-0479">Metal-binding</keyword>